<keyword evidence="1" id="KW-1133">Transmembrane helix</keyword>
<reference evidence="2 3" key="1">
    <citation type="journal article" date="2014" name="BMC Genomics">
        <title>Genome sequencing of four Aureobasidium pullulans varieties: biotechnological potential, stress tolerance, and description of new species.</title>
        <authorList>
            <person name="Gostin Ar C."/>
            <person name="Ohm R.A."/>
            <person name="Kogej T."/>
            <person name="Sonjak S."/>
            <person name="Turk M."/>
            <person name="Zajc J."/>
            <person name="Zalar P."/>
            <person name="Grube M."/>
            <person name="Sun H."/>
            <person name="Han J."/>
            <person name="Sharma A."/>
            <person name="Chiniquy J."/>
            <person name="Ngan C.Y."/>
            <person name="Lipzen A."/>
            <person name="Barry K."/>
            <person name="Grigoriev I.V."/>
            <person name="Gunde-Cimerman N."/>
        </authorList>
    </citation>
    <scope>NUCLEOTIDE SEQUENCE [LARGE SCALE GENOMIC DNA]</scope>
    <source>
        <strain evidence="2 3">EXF-150</strain>
    </source>
</reference>
<organism evidence="2 3">
    <name type="scientific">Aureobasidium pullulans EXF-150</name>
    <dbReference type="NCBI Taxonomy" id="1043002"/>
    <lineage>
        <taxon>Eukaryota</taxon>
        <taxon>Fungi</taxon>
        <taxon>Dikarya</taxon>
        <taxon>Ascomycota</taxon>
        <taxon>Pezizomycotina</taxon>
        <taxon>Dothideomycetes</taxon>
        <taxon>Dothideomycetidae</taxon>
        <taxon>Dothideales</taxon>
        <taxon>Saccotheciaceae</taxon>
        <taxon>Aureobasidium</taxon>
    </lineage>
</organism>
<evidence type="ECO:0000313" key="3">
    <source>
        <dbReference type="Proteomes" id="UP000030706"/>
    </source>
</evidence>
<name>A0A074XNV6_AURPU</name>
<evidence type="ECO:0000256" key="1">
    <source>
        <dbReference type="SAM" id="Phobius"/>
    </source>
</evidence>
<dbReference type="HOGENOM" id="CLU_2037591_0_0_1"/>
<feature type="transmembrane region" description="Helical" evidence="1">
    <location>
        <begin position="48"/>
        <end position="66"/>
    </location>
</feature>
<gene>
    <name evidence="2" type="ORF">M438DRAFT_163573</name>
</gene>
<protein>
    <submittedName>
        <fullName evidence="2">Uncharacterized protein</fullName>
    </submittedName>
</protein>
<accession>A0A074XNV6</accession>
<evidence type="ECO:0000313" key="2">
    <source>
        <dbReference type="EMBL" id="KEQ87185.1"/>
    </source>
</evidence>
<dbReference type="RefSeq" id="XP_029763372.1">
    <property type="nucleotide sequence ID" value="XM_029899063.1"/>
</dbReference>
<dbReference type="GeneID" id="40741369"/>
<dbReference type="AlphaFoldDB" id="A0A074XNV6"/>
<dbReference type="EMBL" id="KL584977">
    <property type="protein sequence ID" value="KEQ87185.1"/>
    <property type="molecule type" value="Genomic_DNA"/>
</dbReference>
<keyword evidence="1" id="KW-0812">Transmembrane</keyword>
<proteinExistence type="predicted"/>
<keyword evidence="1" id="KW-0472">Membrane</keyword>
<dbReference type="Proteomes" id="UP000030706">
    <property type="component" value="Unassembled WGS sequence"/>
</dbReference>
<sequence>MFVSEQRFSHPHQFLGCPQFYSYLYHPHLARLAPTSLCFHNFSHSMPLFPMLHIALTVFVLIYALLDSRRLGRVVASPWPTCCLSRAHGSNLEMPVFHANSAVIYALENTVQSLVSFAASG</sequence>
<keyword evidence="3" id="KW-1185">Reference proteome</keyword>